<dbReference type="InterPro" id="IPR029044">
    <property type="entry name" value="Nucleotide-diphossugar_trans"/>
</dbReference>
<dbReference type="EMBL" id="JADQDQ010000001">
    <property type="protein sequence ID" value="MBF9236256.1"/>
    <property type="molecule type" value="Genomic_DNA"/>
</dbReference>
<gene>
    <name evidence="1" type="ORF">I2I05_02500</name>
</gene>
<protein>
    <submittedName>
        <fullName evidence="1">Nucleotide-diphospho-sugar transferase</fullName>
    </submittedName>
</protein>
<dbReference type="Proteomes" id="UP000597617">
    <property type="component" value="Unassembled WGS sequence"/>
</dbReference>
<dbReference type="SUPFAM" id="SSF53448">
    <property type="entry name" value="Nucleotide-diphospho-sugar transferases"/>
    <property type="match status" value="1"/>
</dbReference>
<dbReference type="RefSeq" id="WP_196280613.1">
    <property type="nucleotide sequence ID" value="NZ_JADQDQ010000001.1"/>
</dbReference>
<name>A0ABS0ID21_9BACT</name>
<dbReference type="GO" id="GO:0016740">
    <property type="term" value="F:transferase activity"/>
    <property type="evidence" value="ECO:0007669"/>
    <property type="project" value="UniProtKB-KW"/>
</dbReference>
<keyword evidence="2" id="KW-1185">Reference proteome</keyword>
<reference evidence="1 2" key="1">
    <citation type="submission" date="2020-11" db="EMBL/GenBank/DDBJ databases">
        <authorList>
            <person name="Kim M.K."/>
        </authorList>
    </citation>
    <scope>NUCLEOTIDE SEQUENCE [LARGE SCALE GENOMIC DNA]</scope>
    <source>
        <strain evidence="1 2">BT683</strain>
    </source>
</reference>
<evidence type="ECO:0000313" key="1">
    <source>
        <dbReference type="EMBL" id="MBF9236256.1"/>
    </source>
</evidence>
<organism evidence="1 2">
    <name type="scientific">Hymenobacter jeongseonensis</name>
    <dbReference type="NCBI Taxonomy" id="2791027"/>
    <lineage>
        <taxon>Bacteria</taxon>
        <taxon>Pseudomonadati</taxon>
        <taxon>Bacteroidota</taxon>
        <taxon>Cytophagia</taxon>
        <taxon>Cytophagales</taxon>
        <taxon>Hymenobacteraceae</taxon>
        <taxon>Hymenobacter</taxon>
    </lineage>
</organism>
<accession>A0ABS0ID21</accession>
<proteinExistence type="predicted"/>
<sequence>MKAPHPVTPSAEADSRPDLQPPVLLLIFNRPDATAQVLAQLLKAGVRRLYVAADGPRPGHPTDAARCAEARALVQDAGWGPDCAVRTLFRNKNRGCGTAVAEGIHWFFEHEAEGIILEDDCLPAPDFFPFCAELLARYRHDTRVMHISGNNFGPGAGAALSPGRPSYYFSQQIHSWGWATWRRAWHFFDISLRDLPELADSGHLRSSFSSRLEEWYFLRKFWDLYDGPRPSTIWDYHWHFARAANSGLAVMPAVNLVTNIGFGPEHATHTHDPADPHAALPTGTLAWPLHHPAHVLCDRPRDRRQFRAFLVGRLQAKLRRLLGRAVTPLFVLVTIYSASA</sequence>
<dbReference type="Gene3D" id="3.90.550.10">
    <property type="entry name" value="Spore Coat Polysaccharide Biosynthesis Protein SpsA, Chain A"/>
    <property type="match status" value="1"/>
</dbReference>
<comment type="caution">
    <text evidence="1">The sequence shown here is derived from an EMBL/GenBank/DDBJ whole genome shotgun (WGS) entry which is preliminary data.</text>
</comment>
<evidence type="ECO:0000313" key="2">
    <source>
        <dbReference type="Proteomes" id="UP000597617"/>
    </source>
</evidence>
<keyword evidence="1" id="KW-0808">Transferase</keyword>